<dbReference type="EMBL" id="HBUF01271603">
    <property type="protein sequence ID" value="CAG6685323.1"/>
    <property type="molecule type" value="Transcribed_RNA"/>
</dbReference>
<evidence type="ECO:0000259" key="2">
    <source>
        <dbReference type="PROSITE" id="PS50157"/>
    </source>
</evidence>
<accession>A0A8D8X7L9</accession>
<dbReference type="Pfam" id="PF00096">
    <property type="entry name" value="zf-C2H2"/>
    <property type="match status" value="1"/>
</dbReference>
<keyword evidence="1" id="KW-0863">Zinc-finger</keyword>
<proteinExistence type="predicted"/>
<dbReference type="EMBL" id="HBUF01271604">
    <property type="protein sequence ID" value="CAG6685325.1"/>
    <property type="molecule type" value="Transcribed_RNA"/>
</dbReference>
<organism evidence="3">
    <name type="scientific">Cacopsylla melanoneura</name>
    <dbReference type="NCBI Taxonomy" id="428564"/>
    <lineage>
        <taxon>Eukaryota</taxon>
        <taxon>Metazoa</taxon>
        <taxon>Ecdysozoa</taxon>
        <taxon>Arthropoda</taxon>
        <taxon>Hexapoda</taxon>
        <taxon>Insecta</taxon>
        <taxon>Pterygota</taxon>
        <taxon>Neoptera</taxon>
        <taxon>Paraneoptera</taxon>
        <taxon>Hemiptera</taxon>
        <taxon>Sternorrhyncha</taxon>
        <taxon>Psylloidea</taxon>
        <taxon>Psyllidae</taxon>
        <taxon>Psyllinae</taxon>
        <taxon>Cacopsylla</taxon>
    </lineage>
</organism>
<sequence length="175" mass="21636">MKSFTQLQVNERSRDSANEVFENETLQGYGLNRLNNKQETYDHDDIYTNFDEENNSNEIRKQDMVCQFCNISFSNRKQCNYHMETHYNIKDKNRYNCDVCGINYRTKYEMKEHKRTHFYKYDKNKKVKFGRKKNKNYERYINQDSRIDSHSKEQLNKRDNFDYEKDEDIKEFRQM</sequence>
<keyword evidence="1" id="KW-0862">Zinc</keyword>
<dbReference type="InterPro" id="IPR036236">
    <property type="entry name" value="Znf_C2H2_sf"/>
</dbReference>
<dbReference type="AlphaFoldDB" id="A0A8D8X7L9"/>
<protein>
    <recommendedName>
        <fullName evidence="2">C2H2-type domain-containing protein</fullName>
    </recommendedName>
</protein>
<dbReference type="Gene3D" id="3.30.160.60">
    <property type="entry name" value="Classic Zinc Finger"/>
    <property type="match status" value="1"/>
</dbReference>
<feature type="domain" description="C2H2-type" evidence="2">
    <location>
        <begin position="64"/>
        <end position="91"/>
    </location>
</feature>
<dbReference type="SUPFAM" id="SSF57667">
    <property type="entry name" value="beta-beta-alpha zinc fingers"/>
    <property type="match status" value="1"/>
</dbReference>
<dbReference type="PROSITE" id="PS50157">
    <property type="entry name" value="ZINC_FINGER_C2H2_2"/>
    <property type="match status" value="2"/>
</dbReference>
<name>A0A8D8X7L9_9HEMI</name>
<reference evidence="3" key="1">
    <citation type="submission" date="2021-05" db="EMBL/GenBank/DDBJ databases">
        <authorList>
            <person name="Alioto T."/>
            <person name="Alioto T."/>
            <person name="Gomez Garrido J."/>
        </authorList>
    </citation>
    <scope>NUCLEOTIDE SEQUENCE</scope>
</reference>
<dbReference type="SMART" id="SM00355">
    <property type="entry name" value="ZnF_C2H2"/>
    <property type="match status" value="2"/>
</dbReference>
<dbReference type="GO" id="GO:0008270">
    <property type="term" value="F:zinc ion binding"/>
    <property type="evidence" value="ECO:0007669"/>
    <property type="project" value="UniProtKB-KW"/>
</dbReference>
<evidence type="ECO:0000313" key="3">
    <source>
        <dbReference type="EMBL" id="CAG6685323.1"/>
    </source>
</evidence>
<dbReference type="InterPro" id="IPR013087">
    <property type="entry name" value="Znf_C2H2_type"/>
</dbReference>
<feature type="domain" description="C2H2-type" evidence="2">
    <location>
        <begin position="95"/>
        <end position="117"/>
    </location>
</feature>
<evidence type="ECO:0000256" key="1">
    <source>
        <dbReference type="PROSITE-ProRule" id="PRU00042"/>
    </source>
</evidence>
<dbReference type="PROSITE" id="PS00028">
    <property type="entry name" value="ZINC_FINGER_C2H2_1"/>
    <property type="match status" value="2"/>
</dbReference>
<keyword evidence="1" id="KW-0479">Metal-binding</keyword>